<evidence type="ECO:0000256" key="4">
    <source>
        <dbReference type="ARBA" id="ARBA00022984"/>
    </source>
</evidence>
<gene>
    <name evidence="10" type="ORF">RM423_18475</name>
</gene>
<feature type="chain" id="PRO_5045135242" evidence="8">
    <location>
        <begin position="23"/>
        <end position="323"/>
    </location>
</feature>
<evidence type="ECO:0000259" key="9">
    <source>
        <dbReference type="PROSITE" id="PS52029"/>
    </source>
</evidence>
<dbReference type="InterPro" id="IPR050979">
    <property type="entry name" value="LD-transpeptidase"/>
</dbReference>
<dbReference type="InterPro" id="IPR005490">
    <property type="entry name" value="LD_TPept_cat_dom"/>
</dbReference>
<dbReference type="Pfam" id="PF03734">
    <property type="entry name" value="YkuD"/>
    <property type="match status" value="1"/>
</dbReference>
<comment type="caution">
    <text evidence="10">The sequence shown here is derived from an EMBL/GenBank/DDBJ whole genome shotgun (WGS) entry which is preliminary data.</text>
</comment>
<keyword evidence="4 7" id="KW-0573">Peptidoglycan synthesis</keyword>
<dbReference type="PANTHER" id="PTHR30582">
    <property type="entry name" value="L,D-TRANSPEPTIDASE"/>
    <property type="match status" value="1"/>
</dbReference>
<organism evidence="10 11">
    <name type="scientific">Jatrophihabitans lederbergiae</name>
    <dbReference type="NCBI Taxonomy" id="3075547"/>
    <lineage>
        <taxon>Bacteria</taxon>
        <taxon>Bacillati</taxon>
        <taxon>Actinomycetota</taxon>
        <taxon>Actinomycetes</taxon>
        <taxon>Jatrophihabitantales</taxon>
        <taxon>Jatrophihabitantaceae</taxon>
        <taxon>Jatrophihabitans</taxon>
    </lineage>
</organism>
<protein>
    <submittedName>
        <fullName evidence="10">L,D-transpeptidase</fullName>
    </submittedName>
</protein>
<dbReference type="PROSITE" id="PS51257">
    <property type="entry name" value="PROKAR_LIPOPROTEIN"/>
    <property type="match status" value="1"/>
</dbReference>
<evidence type="ECO:0000256" key="6">
    <source>
        <dbReference type="ARBA" id="ARBA00023316"/>
    </source>
</evidence>
<dbReference type="InterPro" id="IPR041280">
    <property type="entry name" value="Big_10"/>
</dbReference>
<evidence type="ECO:0000313" key="11">
    <source>
        <dbReference type="Proteomes" id="UP001183176"/>
    </source>
</evidence>
<sequence length="323" mass="33728">MLPRKALFALALLLILAACTKAPQSQNVISAGPSVGGTGSSATATGIATASPVAPSSSKPAVPSKPVHVSTLESDGGTFGVGMPIIAWFNVAPTSGVAFAKATTVTADGKPLKGAWYFERTSHAGAKLEGHFRPRGYWPAHAHINLDLPVKGLSAGKGLVFDDSLTLSIATGAANISTVDAKSLRMTVRTDGKVYGTFPVSLGAANTPTLRGTKVIMDKGADISMRGPGYFDPHVQWTQRLTYGGEYLHAAPWNIRNLGVRSTSNGCTNLSPAAAKKLYGFLRFGDLVLFPNAGGSRMQLGQGYGDWNLDWAIWQTGGAIKTA</sequence>
<dbReference type="InterPro" id="IPR038063">
    <property type="entry name" value="Transpep_catalytic_dom"/>
</dbReference>
<dbReference type="PROSITE" id="PS52029">
    <property type="entry name" value="LD_TPASE"/>
    <property type="match status" value="1"/>
</dbReference>
<keyword evidence="6 7" id="KW-0961">Cell wall biogenesis/degradation</keyword>
<dbReference type="RefSeq" id="WP_311424519.1">
    <property type="nucleotide sequence ID" value="NZ_JAVREH010000037.1"/>
</dbReference>
<name>A0ABU2JEE7_9ACTN</name>
<evidence type="ECO:0000256" key="7">
    <source>
        <dbReference type="PROSITE-ProRule" id="PRU01373"/>
    </source>
</evidence>
<dbReference type="Pfam" id="PF17964">
    <property type="entry name" value="Big_10"/>
    <property type="match status" value="1"/>
</dbReference>
<feature type="signal peptide" evidence="8">
    <location>
        <begin position="1"/>
        <end position="22"/>
    </location>
</feature>
<feature type="active site" description="Nucleophile" evidence="7">
    <location>
        <position position="267"/>
    </location>
</feature>
<dbReference type="PANTHER" id="PTHR30582:SF2">
    <property type="entry name" value="L,D-TRANSPEPTIDASE YCIB-RELATED"/>
    <property type="match status" value="1"/>
</dbReference>
<evidence type="ECO:0000256" key="2">
    <source>
        <dbReference type="ARBA" id="ARBA00022679"/>
    </source>
</evidence>
<evidence type="ECO:0000256" key="5">
    <source>
        <dbReference type="ARBA" id="ARBA00023315"/>
    </source>
</evidence>
<dbReference type="EMBL" id="JAVREH010000037">
    <property type="protein sequence ID" value="MDT0263372.1"/>
    <property type="molecule type" value="Genomic_DNA"/>
</dbReference>
<keyword evidence="5" id="KW-0012">Acyltransferase</keyword>
<evidence type="ECO:0000256" key="1">
    <source>
        <dbReference type="ARBA" id="ARBA00004752"/>
    </source>
</evidence>
<evidence type="ECO:0000256" key="3">
    <source>
        <dbReference type="ARBA" id="ARBA00022960"/>
    </source>
</evidence>
<keyword evidence="3 7" id="KW-0133">Cell shape</keyword>
<keyword evidence="11" id="KW-1185">Reference proteome</keyword>
<feature type="active site" description="Proton donor/acceptor" evidence="7">
    <location>
        <position position="249"/>
    </location>
</feature>
<dbReference type="SUPFAM" id="SSF141523">
    <property type="entry name" value="L,D-transpeptidase catalytic domain-like"/>
    <property type="match status" value="1"/>
</dbReference>
<reference evidence="11" key="1">
    <citation type="submission" date="2023-07" db="EMBL/GenBank/DDBJ databases">
        <title>30 novel species of actinomycetes from the DSMZ collection.</title>
        <authorList>
            <person name="Nouioui I."/>
        </authorList>
    </citation>
    <scope>NUCLEOTIDE SEQUENCE [LARGE SCALE GENOMIC DNA]</scope>
    <source>
        <strain evidence="11">DSM 44399</strain>
    </source>
</reference>
<dbReference type="Gene3D" id="2.60.40.3710">
    <property type="match status" value="1"/>
</dbReference>
<evidence type="ECO:0000313" key="10">
    <source>
        <dbReference type="EMBL" id="MDT0263372.1"/>
    </source>
</evidence>
<proteinExistence type="predicted"/>
<accession>A0ABU2JEE7</accession>
<dbReference type="CDD" id="cd16913">
    <property type="entry name" value="YkuD_like"/>
    <property type="match status" value="1"/>
</dbReference>
<comment type="pathway">
    <text evidence="1 7">Cell wall biogenesis; peptidoglycan biosynthesis.</text>
</comment>
<dbReference type="Proteomes" id="UP001183176">
    <property type="component" value="Unassembled WGS sequence"/>
</dbReference>
<evidence type="ECO:0000256" key="8">
    <source>
        <dbReference type="SAM" id="SignalP"/>
    </source>
</evidence>
<feature type="domain" description="L,D-TPase catalytic" evidence="9">
    <location>
        <begin position="175"/>
        <end position="291"/>
    </location>
</feature>
<keyword evidence="2" id="KW-0808">Transferase</keyword>
<dbReference type="Gene3D" id="2.40.440.10">
    <property type="entry name" value="L,D-transpeptidase catalytic domain-like"/>
    <property type="match status" value="1"/>
</dbReference>
<keyword evidence="8" id="KW-0732">Signal</keyword>